<dbReference type="InterPro" id="IPR036855">
    <property type="entry name" value="Znf_CCCH_sf"/>
</dbReference>
<dbReference type="SUPFAM" id="SSF90229">
    <property type="entry name" value="CCCH zinc finger"/>
    <property type="match status" value="1"/>
</dbReference>
<feature type="domain" description="C3H1-type" evidence="14">
    <location>
        <begin position="91"/>
        <end position="118"/>
    </location>
</feature>
<dbReference type="SMART" id="SM00356">
    <property type="entry name" value="ZnF_C3H1"/>
    <property type="match status" value="2"/>
</dbReference>
<proteinExistence type="inferred from homology"/>
<evidence type="ECO:0000313" key="16">
    <source>
        <dbReference type="Proteomes" id="UP001142055"/>
    </source>
</evidence>
<dbReference type="AlphaFoldDB" id="A0A9Q0M1I9"/>
<feature type="compositionally biased region" description="Polar residues" evidence="13">
    <location>
        <begin position="335"/>
        <end position="352"/>
    </location>
</feature>
<accession>A0A9Q0M1I9</accession>
<dbReference type="OrthoDB" id="278280at2759"/>
<feature type="region of interest" description="Disordered" evidence="13">
    <location>
        <begin position="329"/>
        <end position="408"/>
    </location>
</feature>
<keyword evidence="5" id="KW-0963">Cytoplasm</keyword>
<reference evidence="15" key="1">
    <citation type="submission" date="2022-12" db="EMBL/GenBank/DDBJ databases">
        <title>Genome assemblies of Blomia tropicalis.</title>
        <authorList>
            <person name="Cui Y."/>
        </authorList>
    </citation>
    <scope>NUCLEOTIDE SEQUENCE</scope>
    <source>
        <tissue evidence="15">Adult mites</tissue>
    </source>
</reference>
<feature type="zinc finger region" description="C3H1-type" evidence="12">
    <location>
        <begin position="163"/>
        <end position="201"/>
    </location>
</feature>
<dbReference type="EMBL" id="JAPWDV010000003">
    <property type="protein sequence ID" value="KAJ6217162.1"/>
    <property type="molecule type" value="Genomic_DNA"/>
</dbReference>
<dbReference type="FunFam" id="4.10.1000.10:FF:000050">
    <property type="entry name" value="AGAP008634-PA"/>
    <property type="match status" value="1"/>
</dbReference>
<keyword evidence="10" id="KW-0175">Coiled coil</keyword>
<feature type="domain" description="C3H1-type" evidence="14">
    <location>
        <begin position="163"/>
        <end position="201"/>
    </location>
</feature>
<feature type="zinc finger region" description="C3H1-type" evidence="12">
    <location>
        <begin position="91"/>
        <end position="118"/>
    </location>
</feature>
<feature type="compositionally biased region" description="Acidic residues" evidence="13">
    <location>
        <begin position="373"/>
        <end position="408"/>
    </location>
</feature>
<dbReference type="GO" id="GO:0008270">
    <property type="term" value="F:zinc ion binding"/>
    <property type="evidence" value="ECO:0007669"/>
    <property type="project" value="UniProtKB-KW"/>
</dbReference>
<keyword evidence="7" id="KW-0677">Repeat</keyword>
<feature type="region of interest" description="Disordered" evidence="13">
    <location>
        <begin position="1"/>
        <end position="26"/>
    </location>
</feature>
<dbReference type="PANTHER" id="PTHR12681">
    <property type="entry name" value="ZINC FINGER-CONTAINING PROTEIN P48ZNF"/>
    <property type="match status" value="1"/>
</dbReference>
<keyword evidence="16" id="KW-1185">Reference proteome</keyword>
<sequence length="408" mass="46697">MPPKKKPEAPSKKADQKKKERVIEDKTFGLKNKKGAKQQKFIQQVQNQVKFGNNPKKAETAAKKEDKKKELLELNAIFKPVASQKVEKGVDPKSVLCAFFKSGQCGKGDKCKFSHDLTIERKSEKKSLYFDKRENEDNMENWDEEKLKEVVEKKHGEREKKLPPTDIICKHFLEAVETNKYGWFWECPNGGEKCHYRHALPPGFVLKKDRKNKDKKEDITIEELVEIERSKLTYNLTKITLETFLAWKKRKIMEKQAKEKKDIDRKKAEFKAGKNLGLSGREMFTFNPELARDNEMDEGEATFDIVRENDENDEAVDVKEIDIDSIMNEARESDQSGTQCAEMNRNFTTSSDNKTEPDTGIQPSSATNGDSGGNEDEDIINEPIDETLFADDDGLDGLDDELESVTIS</sequence>
<dbReference type="InterPro" id="IPR000571">
    <property type="entry name" value="Znf_CCCH"/>
</dbReference>
<keyword evidence="11" id="KW-0539">Nucleus</keyword>
<evidence type="ECO:0000256" key="1">
    <source>
        <dbReference type="ARBA" id="ARBA00004123"/>
    </source>
</evidence>
<dbReference type="GO" id="GO:0005829">
    <property type="term" value="C:cytosol"/>
    <property type="evidence" value="ECO:0007669"/>
    <property type="project" value="TreeGrafter"/>
</dbReference>
<keyword evidence="6 12" id="KW-0479">Metal-binding</keyword>
<evidence type="ECO:0000256" key="8">
    <source>
        <dbReference type="ARBA" id="ARBA00022771"/>
    </source>
</evidence>
<evidence type="ECO:0000256" key="5">
    <source>
        <dbReference type="ARBA" id="ARBA00022490"/>
    </source>
</evidence>
<dbReference type="Gene3D" id="4.10.1000.10">
    <property type="entry name" value="Zinc finger, CCCH-type"/>
    <property type="match status" value="1"/>
</dbReference>
<dbReference type="Pfam" id="PF16543">
    <property type="entry name" value="DFRP_C"/>
    <property type="match status" value="1"/>
</dbReference>
<comment type="similarity">
    <text evidence="3">Belongs to the ZC3H15/TMA46 family.</text>
</comment>
<evidence type="ECO:0000256" key="9">
    <source>
        <dbReference type="ARBA" id="ARBA00022833"/>
    </source>
</evidence>
<evidence type="ECO:0000256" key="13">
    <source>
        <dbReference type="SAM" id="MobiDB-lite"/>
    </source>
</evidence>
<comment type="subcellular location">
    <subcellularLocation>
        <location evidence="2">Cytoplasm</location>
    </subcellularLocation>
    <subcellularLocation>
        <location evidence="1">Nucleus</location>
    </subcellularLocation>
</comment>
<dbReference type="GO" id="GO:0003729">
    <property type="term" value="F:mRNA binding"/>
    <property type="evidence" value="ECO:0007669"/>
    <property type="project" value="TreeGrafter"/>
</dbReference>
<evidence type="ECO:0000256" key="2">
    <source>
        <dbReference type="ARBA" id="ARBA00004496"/>
    </source>
</evidence>
<dbReference type="Pfam" id="PF00642">
    <property type="entry name" value="zf-CCCH"/>
    <property type="match status" value="1"/>
</dbReference>
<evidence type="ECO:0000256" key="11">
    <source>
        <dbReference type="ARBA" id="ARBA00023242"/>
    </source>
</evidence>
<keyword evidence="8 12" id="KW-0863">Zinc-finger</keyword>
<evidence type="ECO:0000256" key="4">
    <source>
        <dbReference type="ARBA" id="ARBA00015073"/>
    </source>
</evidence>
<dbReference type="Gene3D" id="6.20.400.10">
    <property type="match status" value="1"/>
</dbReference>
<dbReference type="PANTHER" id="PTHR12681:SF0">
    <property type="entry name" value="ZINC FINGER CCCH DOMAIN-CONTAINING PROTEIN 15"/>
    <property type="match status" value="1"/>
</dbReference>
<gene>
    <name evidence="15" type="ORF">RDWZM_008319</name>
</gene>
<evidence type="ECO:0000256" key="3">
    <source>
        <dbReference type="ARBA" id="ARBA00010043"/>
    </source>
</evidence>
<evidence type="ECO:0000313" key="15">
    <source>
        <dbReference type="EMBL" id="KAJ6217162.1"/>
    </source>
</evidence>
<dbReference type="Proteomes" id="UP001142055">
    <property type="component" value="Chromosome 3"/>
</dbReference>
<comment type="caution">
    <text evidence="15">The sequence shown here is derived from an EMBL/GenBank/DDBJ whole genome shotgun (WGS) entry which is preliminary data.</text>
</comment>
<organism evidence="15 16">
    <name type="scientific">Blomia tropicalis</name>
    <name type="common">Mite</name>
    <dbReference type="NCBI Taxonomy" id="40697"/>
    <lineage>
        <taxon>Eukaryota</taxon>
        <taxon>Metazoa</taxon>
        <taxon>Ecdysozoa</taxon>
        <taxon>Arthropoda</taxon>
        <taxon>Chelicerata</taxon>
        <taxon>Arachnida</taxon>
        <taxon>Acari</taxon>
        <taxon>Acariformes</taxon>
        <taxon>Sarcoptiformes</taxon>
        <taxon>Astigmata</taxon>
        <taxon>Glycyphagoidea</taxon>
        <taxon>Echimyopodidae</taxon>
        <taxon>Blomia</taxon>
    </lineage>
</organism>
<dbReference type="PROSITE" id="PS50103">
    <property type="entry name" value="ZF_C3H1"/>
    <property type="match status" value="2"/>
</dbReference>
<dbReference type="GO" id="GO:0002181">
    <property type="term" value="P:cytoplasmic translation"/>
    <property type="evidence" value="ECO:0007669"/>
    <property type="project" value="TreeGrafter"/>
</dbReference>
<evidence type="ECO:0000256" key="10">
    <source>
        <dbReference type="ARBA" id="ARBA00023054"/>
    </source>
</evidence>
<evidence type="ECO:0000256" key="12">
    <source>
        <dbReference type="PROSITE-ProRule" id="PRU00723"/>
    </source>
</evidence>
<dbReference type="OMA" id="AMIFKPV"/>
<evidence type="ECO:0000259" key="14">
    <source>
        <dbReference type="PROSITE" id="PS50103"/>
    </source>
</evidence>
<dbReference type="InterPro" id="IPR032378">
    <property type="entry name" value="ZC3H15/TMA46_C"/>
</dbReference>
<name>A0A9Q0M1I9_BLOTA</name>
<evidence type="ECO:0000256" key="6">
    <source>
        <dbReference type="ARBA" id="ARBA00022723"/>
    </source>
</evidence>
<evidence type="ECO:0000256" key="7">
    <source>
        <dbReference type="ARBA" id="ARBA00022737"/>
    </source>
</evidence>
<protein>
    <recommendedName>
        <fullName evidence="4">Zinc finger CCCH domain-containing protein 15</fullName>
    </recommendedName>
</protein>
<keyword evidence="9 12" id="KW-0862">Zinc</keyword>
<dbReference type="GO" id="GO:0005634">
    <property type="term" value="C:nucleus"/>
    <property type="evidence" value="ECO:0007669"/>
    <property type="project" value="UniProtKB-SubCell"/>
</dbReference>